<comment type="caution">
    <text evidence="4">The sequence shown here is derived from an EMBL/GenBank/DDBJ whole genome shotgun (WGS) entry which is preliminary data.</text>
</comment>
<dbReference type="InterPro" id="IPR025110">
    <property type="entry name" value="AMP-bd_C"/>
</dbReference>
<dbReference type="InterPro" id="IPR020845">
    <property type="entry name" value="AMP-binding_CS"/>
</dbReference>
<name>A0ABS6WR37_9HYPH</name>
<dbReference type="InterPro" id="IPR000873">
    <property type="entry name" value="AMP-dep_synth/lig_dom"/>
</dbReference>
<dbReference type="Proteomes" id="UP001430804">
    <property type="component" value="Unassembled WGS sequence"/>
</dbReference>
<dbReference type="PROSITE" id="PS00455">
    <property type="entry name" value="AMP_BINDING"/>
    <property type="match status" value="1"/>
</dbReference>
<dbReference type="EMBL" id="JAHWQX010000003">
    <property type="protein sequence ID" value="MBW3098436.1"/>
    <property type="molecule type" value="Genomic_DNA"/>
</dbReference>
<reference evidence="4" key="1">
    <citation type="submission" date="2021-07" db="EMBL/GenBank/DDBJ databases">
        <title>Pseudohoeflea marina sp. nov. a polyhydroxyalcanoate-producing bacterium.</title>
        <authorList>
            <person name="Zheng W."/>
            <person name="Yu S."/>
            <person name="Huang Y."/>
        </authorList>
    </citation>
    <scope>NUCLEOTIDE SEQUENCE</scope>
    <source>
        <strain evidence="4">DP4N28-3</strain>
    </source>
</reference>
<evidence type="ECO:0000259" key="2">
    <source>
        <dbReference type="Pfam" id="PF00501"/>
    </source>
</evidence>
<organism evidence="4 5">
    <name type="scientific">Pseudohoeflea coraliihabitans</name>
    <dbReference type="NCBI Taxonomy" id="2860393"/>
    <lineage>
        <taxon>Bacteria</taxon>
        <taxon>Pseudomonadati</taxon>
        <taxon>Pseudomonadota</taxon>
        <taxon>Alphaproteobacteria</taxon>
        <taxon>Hyphomicrobiales</taxon>
        <taxon>Rhizobiaceae</taxon>
        <taxon>Pseudohoeflea</taxon>
    </lineage>
</organism>
<dbReference type="RefSeq" id="WP_219202432.1">
    <property type="nucleotide sequence ID" value="NZ_JAHWQX010000003.1"/>
</dbReference>
<feature type="domain" description="AMP-binding enzyme C-terminal" evidence="3">
    <location>
        <begin position="434"/>
        <end position="509"/>
    </location>
</feature>
<sequence length="547" mass="60029">MGVNDWTLDRALKRRCALTPDKPFILFEDAPALSFSAFSDLSRGYAATLHRCGVRSGQRIALLAGNSIEHIAVWFAANLLGAADAPINPNFSGRLLAQALIRADTEIVIADAALLPALAQACRDGAQLRQILTIGDADVWQDALGSVNAAISCRSLRPGPIEEAPAPVSKPGDVASILFTSGTTGPPKGVMVTQAQGHLTARQTINGLRVVADDVFFCAHPLFHMSPRFCVIYAALLSGARVCFDRRFSASGWIDRIRATGATVTIGHGPLLEMIYAEPERANDAETRLTRIGTAPFPKHIALDFERRFGVKGIETWGMTEINIPFWHPYDEPLKLGSCGRLSDDRYEFAILDPETDRPVPDGAIGEFAVRTKLPGIISPGYLGDPEATAQTWRSGWFHSGDSGYLDADGWLFFVDRLGDRIRRRAENISSYDIEFAANLFPAVQESAAIGVPSGFASDEDIMLCVLVRPDQACAPIDLLAHLARELPHAMVPRYIEILDEMPRTPTQKIRKAVLRQQGVSERTWDRKAAGIDLRDFIEMLERDQMR</sequence>
<keyword evidence="5" id="KW-1185">Reference proteome</keyword>
<dbReference type="Pfam" id="PF13193">
    <property type="entry name" value="AMP-binding_C"/>
    <property type="match status" value="1"/>
</dbReference>
<dbReference type="PANTHER" id="PTHR43767:SF1">
    <property type="entry name" value="NONRIBOSOMAL PEPTIDE SYNTHASE PES1 (EUROFUNG)-RELATED"/>
    <property type="match status" value="1"/>
</dbReference>
<proteinExistence type="predicted"/>
<dbReference type="Pfam" id="PF00501">
    <property type="entry name" value="AMP-binding"/>
    <property type="match status" value="1"/>
</dbReference>
<evidence type="ECO:0000259" key="3">
    <source>
        <dbReference type="Pfam" id="PF13193"/>
    </source>
</evidence>
<dbReference type="PANTHER" id="PTHR43767">
    <property type="entry name" value="LONG-CHAIN-FATTY-ACID--COA LIGASE"/>
    <property type="match status" value="1"/>
</dbReference>
<dbReference type="InterPro" id="IPR050237">
    <property type="entry name" value="ATP-dep_AMP-bd_enzyme"/>
</dbReference>
<evidence type="ECO:0000313" key="4">
    <source>
        <dbReference type="EMBL" id="MBW3098436.1"/>
    </source>
</evidence>
<feature type="domain" description="AMP-dependent synthetase/ligase" evidence="2">
    <location>
        <begin position="13"/>
        <end position="382"/>
    </location>
</feature>
<protein>
    <submittedName>
        <fullName evidence="4">AMP-binding protein</fullName>
    </submittedName>
</protein>
<evidence type="ECO:0000313" key="5">
    <source>
        <dbReference type="Proteomes" id="UP001430804"/>
    </source>
</evidence>
<gene>
    <name evidence="4" type="ORF">KY465_14225</name>
</gene>
<evidence type="ECO:0000256" key="1">
    <source>
        <dbReference type="ARBA" id="ARBA00022723"/>
    </source>
</evidence>
<accession>A0ABS6WR37</accession>
<keyword evidence="1" id="KW-0479">Metal-binding</keyword>